<evidence type="ECO:0000256" key="4">
    <source>
        <dbReference type="ARBA" id="ARBA00022803"/>
    </source>
</evidence>
<evidence type="ECO:0000256" key="10">
    <source>
        <dbReference type="SAM" id="Coils"/>
    </source>
</evidence>
<dbReference type="Pfam" id="PF13424">
    <property type="entry name" value="TPR_12"/>
    <property type="match status" value="2"/>
</dbReference>
<keyword evidence="17" id="KW-1185">Reference proteome</keyword>
<dbReference type="Pfam" id="PF24883">
    <property type="entry name" value="NPHP3_N"/>
    <property type="match status" value="1"/>
</dbReference>
<feature type="region of interest" description="Disordered" evidence="11">
    <location>
        <begin position="54"/>
        <end position="75"/>
    </location>
</feature>
<evidence type="ECO:0000313" key="16">
    <source>
        <dbReference type="EMBL" id="CAK8674041.1"/>
    </source>
</evidence>
<comment type="subcellular location">
    <subcellularLocation>
        <location evidence="1">Cell projection</location>
        <location evidence="1">Cilium</location>
    </subcellularLocation>
</comment>
<feature type="coiled-coil region" evidence="10">
    <location>
        <begin position="84"/>
        <end position="196"/>
    </location>
</feature>
<dbReference type="EMBL" id="CAWYQH010000002">
    <property type="protein sequence ID" value="CAK8674041.1"/>
    <property type="molecule type" value="Genomic_DNA"/>
</dbReference>
<dbReference type="InterPro" id="IPR056884">
    <property type="entry name" value="NPHP3-like_N"/>
</dbReference>
<feature type="compositionally biased region" description="Low complexity" evidence="11">
    <location>
        <begin position="62"/>
        <end position="75"/>
    </location>
</feature>
<evidence type="ECO:0000256" key="3">
    <source>
        <dbReference type="ARBA" id="ARBA00022737"/>
    </source>
</evidence>
<name>A0ABP0F3N1_CLALP</name>
<keyword evidence="4 9" id="KW-0802">TPR repeat</keyword>
<feature type="repeat" description="TPR" evidence="9">
    <location>
        <begin position="1155"/>
        <end position="1188"/>
    </location>
</feature>
<dbReference type="Gene3D" id="3.40.50.300">
    <property type="entry name" value="P-loop containing nucleotide triphosphate hydrolases"/>
    <property type="match status" value="1"/>
</dbReference>
<dbReference type="InterPro" id="IPR056885">
    <property type="entry name" value="TPR_NPHP3"/>
</dbReference>
<dbReference type="Pfam" id="PF25022">
    <property type="entry name" value="NPHP3"/>
    <property type="match status" value="1"/>
</dbReference>
<evidence type="ECO:0000256" key="9">
    <source>
        <dbReference type="PROSITE-ProRule" id="PRU00339"/>
    </source>
</evidence>
<protein>
    <recommendedName>
        <fullName evidence="8">Nephrocystin-3</fullName>
    </recommendedName>
</protein>
<feature type="domain" description="Nephrocystin 3 helical" evidence="13">
    <location>
        <begin position="695"/>
        <end position="837"/>
    </location>
</feature>
<feature type="domain" description="Nephrocystin-3 TPR-repeats region" evidence="14">
    <location>
        <begin position="878"/>
        <end position="1103"/>
    </location>
</feature>
<dbReference type="InterPro" id="IPR056886">
    <property type="entry name" value="NPHP3_ab_dom"/>
</dbReference>
<dbReference type="InterPro" id="IPR019734">
    <property type="entry name" value="TPR_rpt"/>
</dbReference>
<evidence type="ECO:0000256" key="6">
    <source>
        <dbReference type="ARBA" id="ARBA00023069"/>
    </source>
</evidence>
<evidence type="ECO:0000259" key="12">
    <source>
        <dbReference type="Pfam" id="PF24883"/>
    </source>
</evidence>
<dbReference type="SMART" id="SM00028">
    <property type="entry name" value="TPR"/>
    <property type="match status" value="7"/>
</dbReference>
<dbReference type="PANTHER" id="PTHR45641:SF19">
    <property type="entry name" value="NEPHROCYSTIN-3"/>
    <property type="match status" value="1"/>
</dbReference>
<evidence type="ECO:0000256" key="1">
    <source>
        <dbReference type="ARBA" id="ARBA00004138"/>
    </source>
</evidence>
<keyword evidence="6" id="KW-0969">Cilium</keyword>
<evidence type="ECO:0000256" key="11">
    <source>
        <dbReference type="SAM" id="MobiDB-lite"/>
    </source>
</evidence>
<dbReference type="SUPFAM" id="SSF52540">
    <property type="entry name" value="P-loop containing nucleoside triphosphate hydrolases"/>
    <property type="match status" value="1"/>
</dbReference>
<keyword evidence="5 10" id="KW-0175">Coiled coil</keyword>
<dbReference type="InterPro" id="IPR056883">
    <property type="entry name" value="NPHP3_hel"/>
</dbReference>
<evidence type="ECO:0000313" key="17">
    <source>
        <dbReference type="Proteomes" id="UP001642483"/>
    </source>
</evidence>
<evidence type="ECO:0000256" key="7">
    <source>
        <dbReference type="ARBA" id="ARBA00023273"/>
    </source>
</evidence>
<accession>A0ABP0F3N1</accession>
<dbReference type="Gene3D" id="1.25.40.10">
    <property type="entry name" value="Tetratricopeptide repeat domain"/>
    <property type="match status" value="3"/>
</dbReference>
<dbReference type="Proteomes" id="UP001642483">
    <property type="component" value="Unassembled WGS sequence"/>
</dbReference>
<keyword evidence="3" id="KW-0677">Repeat</keyword>
<evidence type="ECO:0000259" key="14">
    <source>
        <dbReference type="Pfam" id="PF24885"/>
    </source>
</evidence>
<keyword evidence="7" id="KW-0966">Cell projection</keyword>
<proteinExistence type="predicted"/>
<evidence type="ECO:0000259" key="15">
    <source>
        <dbReference type="Pfam" id="PF25022"/>
    </source>
</evidence>
<evidence type="ECO:0000256" key="8">
    <source>
        <dbReference type="ARBA" id="ARBA00040387"/>
    </source>
</evidence>
<organism evidence="16 17">
    <name type="scientific">Clavelina lepadiformis</name>
    <name type="common">Light-bulb sea squirt</name>
    <name type="synonym">Ascidia lepadiformis</name>
    <dbReference type="NCBI Taxonomy" id="159417"/>
    <lineage>
        <taxon>Eukaryota</taxon>
        <taxon>Metazoa</taxon>
        <taxon>Chordata</taxon>
        <taxon>Tunicata</taxon>
        <taxon>Ascidiacea</taxon>
        <taxon>Aplousobranchia</taxon>
        <taxon>Clavelinidae</taxon>
        <taxon>Clavelina</taxon>
    </lineage>
</organism>
<feature type="domain" description="Nephrocystin-3 alpha-beta" evidence="15">
    <location>
        <begin position="306"/>
        <end position="468"/>
    </location>
</feature>
<evidence type="ECO:0000256" key="2">
    <source>
        <dbReference type="ARBA" id="ARBA00022687"/>
    </source>
</evidence>
<dbReference type="PROSITE" id="PS50005">
    <property type="entry name" value="TPR"/>
    <property type="match status" value="2"/>
</dbReference>
<dbReference type="Pfam" id="PF24884">
    <property type="entry name" value="NPHP3_hel"/>
    <property type="match status" value="1"/>
</dbReference>
<evidence type="ECO:0000259" key="13">
    <source>
        <dbReference type="Pfam" id="PF24884"/>
    </source>
</evidence>
<reference evidence="16 17" key="1">
    <citation type="submission" date="2024-02" db="EMBL/GenBank/DDBJ databases">
        <authorList>
            <person name="Daric V."/>
            <person name="Darras S."/>
        </authorList>
    </citation>
    <scope>NUCLEOTIDE SEQUENCE [LARGE SCALE GENOMIC DNA]</scope>
</reference>
<dbReference type="Pfam" id="PF24885">
    <property type="entry name" value="TPR_NPHP3"/>
    <property type="match status" value="1"/>
</dbReference>
<keyword evidence="2" id="KW-0879">Wnt signaling pathway</keyword>
<dbReference type="InterPro" id="IPR011990">
    <property type="entry name" value="TPR-like_helical_dom_sf"/>
</dbReference>
<feature type="repeat" description="TPR" evidence="9">
    <location>
        <begin position="1113"/>
        <end position="1146"/>
    </location>
</feature>
<gene>
    <name evidence="16" type="ORF">CVLEPA_LOCUS3761</name>
</gene>
<evidence type="ECO:0000256" key="5">
    <source>
        <dbReference type="ARBA" id="ARBA00023054"/>
    </source>
</evidence>
<dbReference type="PANTHER" id="PTHR45641">
    <property type="entry name" value="TETRATRICOPEPTIDE REPEAT PROTEIN (AFU_ORTHOLOGUE AFUA_6G03870)"/>
    <property type="match status" value="1"/>
</dbReference>
<sequence length="1314" mass="149132">MGATSSIVASRDNNIEMNIADELPTNEARVMKRHSSQPAGQFFASLMLRQKQNDGNVRPSVSLRSSGSFDPSSPYSQLLPPEVIESFRKEYEALKLTKEQEIQALQRKEQKMDTENNRLRAELQALNKQCQKLRQERDVAKDRCYEASERAIALEQDREKVQRQFKIFRETKESEIQDLLQAKRQLESKFQRLEAHGMATVDDHNFSSNDTMQNLRNSAGQFGVESEWWAAPESEATSLFGSCIHLQNDSNLECSDSLPDMQDNARLRDTEDFDQDFTSTNTFSTLNNFTNVPPSTQTGDFYPTAILRCYVSATPDVIQDAKMLLLHPDLKELKQSCIKEGYCLSIAHFTDMENYHQILKEGECSDLPKNATIQFAVSKCSVFVIFIGSVLGPYTETECQEAHFNMPGLKNTLFCIKQSSHNTSNSCAKILKRIEESSAKKTSFYNSPDDGCNTALKEIFKAVRLEFGVNMQNSCTNSYHAPIEVNCIDEVGLDPYVEVTQHEIALMTSKENQVKVVGLDKSFDRMDEAVSSPGPVPPLLVSGTAGSGKTCLLSSWISRLRSNCPDALILSHFVTGPSAVDADPVILLRRLLLQLCQHLPAGNPSQTQLYASYDVIRLSETLPRWLEQLSSRSNRRIVLVIDSLDLIQDAQKHFNWLLDPLHVGVRVVFSVGVDSCPEEWRQFPTLHLEPLSVQSVKTLLSEHAVKRNVLLSQQWEYDVISHCRTATTCHPLYVTLLSMLVCNICEGYISQKFFHACCQTRDSVELYGMFLHETEEKCSSQDTNNYVKATLQFIACSPYGLSETELMSLVPDLTWLTWTNLIHTLTMLCIIKEKAGFFVPHNSEISRLLFERYVGNHSNKRRCHKKMLAWLRSYYGNLVSPRSTDFLLWLLHEDEERDDLFTVLRSPYVFYLMYSRGRASELVGLWNFLNEEKQAIATYYNDALKQLETTWNQQNNKLHSMTEVAHIYEAFGRFLKDLGLMEEAVAALQRSLEIQETVLDPDHPAIADTLHHLASVYVQWGKLSAAEPLYRQSLELVESAAGSDHPRVAQELSALVKIARKTGRRDYANQLQLRVISITKRNGKISLNHLERIRKRTLTLEELTLGEDSLETAQALYDLGVLYHLQNNLENAESVFKRSVKIREKLIGRKNLEVAQCLHNLGSVYNERRQYSKALDCMSDALTIRKEMLGLHDSSTVSTLKHVAVLYKKLNDHNKARHSYEHLLQISIEVSGEKSTSTANAMVDLAVAECQTKHLDAAFPLYKKALVIYRNVYGGSCQQVSQTLRNIAVLLYQQGNLEEAAKVYKESMGDKSHK</sequence>
<dbReference type="SUPFAM" id="SSF48452">
    <property type="entry name" value="TPR-like"/>
    <property type="match status" value="3"/>
</dbReference>
<dbReference type="InterPro" id="IPR027417">
    <property type="entry name" value="P-loop_NTPase"/>
</dbReference>
<feature type="domain" description="Nephrocystin 3-like N-terminal" evidence="12">
    <location>
        <begin position="533"/>
        <end position="659"/>
    </location>
</feature>
<comment type="caution">
    <text evidence="16">The sequence shown here is derived from an EMBL/GenBank/DDBJ whole genome shotgun (WGS) entry which is preliminary data.</text>
</comment>